<dbReference type="InterPro" id="IPR009057">
    <property type="entry name" value="Homeodomain-like_sf"/>
</dbReference>
<protein>
    <submittedName>
        <fullName evidence="6">Helix-turn-helix transcriptional regulator</fullName>
    </submittedName>
</protein>
<dbReference type="PANTHER" id="PTHR43280">
    <property type="entry name" value="ARAC-FAMILY TRANSCRIPTIONAL REGULATOR"/>
    <property type="match status" value="1"/>
</dbReference>
<reference evidence="6" key="1">
    <citation type="submission" date="2020-10" db="EMBL/GenBank/DDBJ databases">
        <authorList>
            <person name="Gilroy R."/>
        </authorList>
    </citation>
    <scope>NUCLEOTIDE SEQUENCE</scope>
    <source>
        <strain evidence="6">13766</strain>
    </source>
</reference>
<evidence type="ECO:0000313" key="7">
    <source>
        <dbReference type="Proteomes" id="UP000824140"/>
    </source>
</evidence>
<dbReference type="Gene3D" id="1.10.10.60">
    <property type="entry name" value="Homeodomain-like"/>
    <property type="match status" value="2"/>
</dbReference>
<keyword evidence="1" id="KW-0805">Transcription regulation</keyword>
<gene>
    <name evidence="6" type="ORF">IAA84_07660</name>
</gene>
<keyword evidence="4" id="KW-0812">Transmembrane</keyword>
<dbReference type="SUPFAM" id="SSF46689">
    <property type="entry name" value="Homeodomain-like"/>
    <property type="match status" value="1"/>
</dbReference>
<keyword evidence="3" id="KW-0804">Transcription</keyword>
<dbReference type="EMBL" id="DVJN01000154">
    <property type="protein sequence ID" value="HIS92871.1"/>
    <property type="molecule type" value="Genomic_DNA"/>
</dbReference>
<accession>A0A9D1G0A0</accession>
<dbReference type="Proteomes" id="UP000824140">
    <property type="component" value="Unassembled WGS sequence"/>
</dbReference>
<dbReference type="SMART" id="SM00342">
    <property type="entry name" value="HTH_ARAC"/>
    <property type="match status" value="1"/>
</dbReference>
<evidence type="ECO:0000256" key="4">
    <source>
        <dbReference type="SAM" id="Phobius"/>
    </source>
</evidence>
<evidence type="ECO:0000259" key="5">
    <source>
        <dbReference type="PROSITE" id="PS01124"/>
    </source>
</evidence>
<dbReference type="PROSITE" id="PS00041">
    <property type="entry name" value="HTH_ARAC_FAMILY_1"/>
    <property type="match status" value="1"/>
</dbReference>
<keyword evidence="4" id="KW-1133">Transmembrane helix</keyword>
<keyword evidence="4" id="KW-0472">Membrane</keyword>
<comment type="caution">
    <text evidence="6">The sequence shown here is derived from an EMBL/GenBank/DDBJ whole genome shotgun (WGS) entry which is preliminary data.</text>
</comment>
<keyword evidence="2" id="KW-0238">DNA-binding</keyword>
<dbReference type="GO" id="GO:0003700">
    <property type="term" value="F:DNA-binding transcription factor activity"/>
    <property type="evidence" value="ECO:0007669"/>
    <property type="project" value="InterPro"/>
</dbReference>
<evidence type="ECO:0000313" key="6">
    <source>
        <dbReference type="EMBL" id="HIS92871.1"/>
    </source>
</evidence>
<dbReference type="Pfam" id="PF12833">
    <property type="entry name" value="HTH_18"/>
    <property type="match status" value="1"/>
</dbReference>
<proteinExistence type="predicted"/>
<sequence length="721" mass="80703">MKIQLGRASAGHTLLRYFLSYFLVAGILLLSFVLIAYNLLAGAVSERIYAQTEQRLDYVASRLEAELQSAFELNAALTGNIDIILSRYDDSAYGQFMAGRQINDFAGINPFIDTAVFYDREDGRVFSSRRYVECEDGVFSIFAGDTRLDFELQKYQDARLQQLAYVENGDAAYLIYCPSTSALAGYDAFYILNLVELENLLAGALSDDVTYVAFLDGEGRVVAESGQAESEQDVDGSVSRGFTVRNPFTFTAQISNSSMLAQFNAVLQRTFYTLIGLGGVAVLLVLLAMRSTYMPLRKLTQKFVQEPEPEQGYIEQLDRVFSHTMSENRTLQDKINQYKLSMQKSVLDAVISDSAKSNARDFGNIEPFFTMEADNRIFVLCMCGEGEAFPAREVAEIIRTSLPEGDACVLLGVQGSGAAFVFNYSGPEQPKEAVIQLLLTDFYQEKGYLAALSNGSNSPMDIPALYENARRASQFWPHEPVVLYDAVRERLSSQDAVAYPHKQINALANQLAETRFGAARAEVRELFLLLDGSEASAQQPEMHSFFVRSILIDILSTVVSAMNQAHIKFKDYSKLYFETLYFCRSFSYEQKRGEIQGHIGRLLDVFEESVANKSITAAQIQRVVQENCFSPDFSIAALAERFQVSIAYMSLQFKKETGENFLDYVWKLRLEKAKQLLRESDMSIDEVSAAVGYANASSFRRKFKQETGISPSQLRNGEDAP</sequence>
<feature type="domain" description="HTH araC/xylS-type" evidence="5">
    <location>
        <begin position="618"/>
        <end position="717"/>
    </location>
</feature>
<feature type="transmembrane region" description="Helical" evidence="4">
    <location>
        <begin position="21"/>
        <end position="40"/>
    </location>
</feature>
<dbReference type="AlphaFoldDB" id="A0A9D1G0A0"/>
<dbReference type="InterPro" id="IPR018062">
    <property type="entry name" value="HTH_AraC-typ_CS"/>
</dbReference>
<evidence type="ECO:0000256" key="1">
    <source>
        <dbReference type="ARBA" id="ARBA00023015"/>
    </source>
</evidence>
<dbReference type="GO" id="GO:0043565">
    <property type="term" value="F:sequence-specific DNA binding"/>
    <property type="evidence" value="ECO:0007669"/>
    <property type="project" value="InterPro"/>
</dbReference>
<dbReference type="PROSITE" id="PS01124">
    <property type="entry name" value="HTH_ARAC_FAMILY_2"/>
    <property type="match status" value="1"/>
</dbReference>
<name>A0A9D1G0A0_9FIRM</name>
<feature type="transmembrane region" description="Helical" evidence="4">
    <location>
        <begin position="271"/>
        <end position="289"/>
    </location>
</feature>
<evidence type="ECO:0000256" key="3">
    <source>
        <dbReference type="ARBA" id="ARBA00023163"/>
    </source>
</evidence>
<dbReference type="PANTHER" id="PTHR43280:SF2">
    <property type="entry name" value="HTH-TYPE TRANSCRIPTIONAL REGULATOR EXSA"/>
    <property type="match status" value="1"/>
</dbReference>
<evidence type="ECO:0000256" key="2">
    <source>
        <dbReference type="ARBA" id="ARBA00023125"/>
    </source>
</evidence>
<organism evidence="6 7">
    <name type="scientific">Candidatus Alectryocaccomicrobium excrementavium</name>
    <dbReference type="NCBI Taxonomy" id="2840668"/>
    <lineage>
        <taxon>Bacteria</taxon>
        <taxon>Bacillati</taxon>
        <taxon>Bacillota</taxon>
        <taxon>Clostridia</taxon>
        <taxon>Candidatus Alectryocaccomicrobium</taxon>
    </lineage>
</organism>
<dbReference type="InterPro" id="IPR018060">
    <property type="entry name" value="HTH_AraC"/>
</dbReference>
<reference evidence="6" key="2">
    <citation type="journal article" date="2021" name="PeerJ">
        <title>Extensive microbial diversity within the chicken gut microbiome revealed by metagenomics and culture.</title>
        <authorList>
            <person name="Gilroy R."/>
            <person name="Ravi A."/>
            <person name="Getino M."/>
            <person name="Pursley I."/>
            <person name="Horton D.L."/>
            <person name="Alikhan N.F."/>
            <person name="Baker D."/>
            <person name="Gharbi K."/>
            <person name="Hall N."/>
            <person name="Watson M."/>
            <person name="Adriaenssens E.M."/>
            <person name="Foster-Nyarko E."/>
            <person name="Jarju S."/>
            <person name="Secka A."/>
            <person name="Antonio M."/>
            <person name="Oren A."/>
            <person name="Chaudhuri R.R."/>
            <person name="La Ragione R."/>
            <person name="Hildebrand F."/>
            <person name="Pallen M.J."/>
        </authorList>
    </citation>
    <scope>NUCLEOTIDE SEQUENCE</scope>
    <source>
        <strain evidence="6">13766</strain>
    </source>
</reference>